<keyword evidence="3 5" id="KW-0378">Hydrolase</keyword>
<dbReference type="InterPro" id="IPR005546">
    <property type="entry name" value="Autotransporte_beta"/>
</dbReference>
<dbReference type="SMART" id="SM00869">
    <property type="entry name" value="Autotransporter"/>
    <property type="match status" value="1"/>
</dbReference>
<dbReference type="AlphaFoldDB" id="A0A4R3YBL0"/>
<evidence type="ECO:0000256" key="2">
    <source>
        <dbReference type="ARBA" id="ARBA00022729"/>
    </source>
</evidence>
<dbReference type="InterPro" id="IPR036852">
    <property type="entry name" value="Peptidase_S8/S53_dom_sf"/>
</dbReference>
<keyword evidence="11" id="KW-1185">Reference proteome</keyword>
<dbReference type="Pfam" id="PF03797">
    <property type="entry name" value="Autotransporter"/>
    <property type="match status" value="1"/>
</dbReference>
<dbReference type="InterPro" id="IPR034061">
    <property type="entry name" value="Peptidases_S8_Autotransporter"/>
</dbReference>
<dbReference type="Gene3D" id="2.40.128.130">
    <property type="entry name" value="Autotransporter beta-domain"/>
    <property type="match status" value="1"/>
</dbReference>
<dbReference type="InterPro" id="IPR000209">
    <property type="entry name" value="Peptidase_S8/S53_dom"/>
</dbReference>
<evidence type="ECO:0000256" key="3">
    <source>
        <dbReference type="ARBA" id="ARBA00022801"/>
    </source>
</evidence>
<evidence type="ECO:0000259" key="7">
    <source>
        <dbReference type="PROSITE" id="PS51208"/>
    </source>
</evidence>
<comment type="caution">
    <text evidence="8">The sequence shown here is derived from an EMBL/GenBank/DDBJ whole genome shotgun (WGS) entry which is preliminary data.</text>
</comment>
<dbReference type="EMBL" id="SMCP01000002">
    <property type="protein sequence ID" value="TCV89427.1"/>
    <property type="molecule type" value="Genomic_DNA"/>
</dbReference>
<feature type="active site" description="Charge relay system" evidence="5">
    <location>
        <position position="119"/>
    </location>
</feature>
<dbReference type="PANTHER" id="PTHR42884:SF14">
    <property type="entry name" value="NEUROENDOCRINE CONVERTASE 1"/>
    <property type="match status" value="1"/>
</dbReference>
<feature type="active site" description="Charge relay system" evidence="5">
    <location>
        <position position="336"/>
    </location>
</feature>
<dbReference type="RefSeq" id="WP_132965330.1">
    <property type="nucleotide sequence ID" value="NZ_LEKL01000012.1"/>
</dbReference>
<dbReference type="PANTHER" id="PTHR42884">
    <property type="entry name" value="PROPROTEIN CONVERTASE SUBTILISIN/KEXIN-RELATED"/>
    <property type="match status" value="1"/>
</dbReference>
<reference evidence="9 11" key="2">
    <citation type="submission" date="2019-05" db="EMBL/GenBank/DDBJ databases">
        <title>Pasteurellaceae isolates from reptiles.</title>
        <authorList>
            <person name="Bojesen A.M."/>
            <person name="Lund E."/>
        </authorList>
    </citation>
    <scope>NUCLEOTIDE SEQUENCE [LARGE SCALE GENOMIC DNA]</scope>
    <source>
        <strain evidence="9 11">ELNT2x</strain>
    </source>
</reference>
<gene>
    <name evidence="8" type="ORF">EDC16_102304</name>
    <name evidence="9" type="ORF">FHQ21_06370</name>
</gene>
<organism evidence="8 10">
    <name type="scientific">Testudinibacter aquarius</name>
    <dbReference type="NCBI Taxonomy" id="1524974"/>
    <lineage>
        <taxon>Bacteria</taxon>
        <taxon>Pseudomonadati</taxon>
        <taxon>Pseudomonadota</taxon>
        <taxon>Gammaproteobacteria</taxon>
        <taxon>Pasteurellales</taxon>
        <taxon>Pasteurellaceae</taxon>
        <taxon>Testudinibacter</taxon>
    </lineage>
</organism>
<dbReference type="Proteomes" id="UP000305526">
    <property type="component" value="Unassembled WGS sequence"/>
</dbReference>
<proteinExistence type="inferred from homology"/>
<dbReference type="CDD" id="cd04848">
    <property type="entry name" value="Peptidases_S8_Autotransporter_serine_protease_like"/>
    <property type="match status" value="1"/>
</dbReference>
<reference evidence="8 10" key="1">
    <citation type="submission" date="2019-03" db="EMBL/GenBank/DDBJ databases">
        <title>Genomic Encyclopedia of Type Strains, Phase IV (KMG-IV): sequencing the most valuable type-strain genomes for metagenomic binning, comparative biology and taxonomic classification.</title>
        <authorList>
            <person name="Goeker M."/>
        </authorList>
    </citation>
    <scope>NUCLEOTIDE SEQUENCE [LARGE SCALE GENOMIC DNA]</scope>
    <source>
        <strain evidence="8 10">DSM 28140</strain>
    </source>
</reference>
<dbReference type="GO" id="GO:0005886">
    <property type="term" value="C:plasma membrane"/>
    <property type="evidence" value="ECO:0007669"/>
    <property type="project" value="TreeGrafter"/>
</dbReference>
<dbReference type="PROSITE" id="PS00136">
    <property type="entry name" value="SUBTILASE_ASP"/>
    <property type="match status" value="1"/>
</dbReference>
<dbReference type="PRINTS" id="PR00723">
    <property type="entry name" value="SUBTILISIN"/>
</dbReference>
<dbReference type="Proteomes" id="UP000294619">
    <property type="component" value="Unassembled WGS sequence"/>
</dbReference>
<comment type="similarity">
    <text evidence="5">Belongs to the peptidase S8 family.</text>
</comment>
<dbReference type="InterPro" id="IPR036709">
    <property type="entry name" value="Autotransporte_beta_dom_sf"/>
</dbReference>
<dbReference type="EMBL" id="VDGV01000046">
    <property type="protein sequence ID" value="TNG91853.1"/>
    <property type="molecule type" value="Genomic_DNA"/>
</dbReference>
<dbReference type="SUPFAM" id="SSF103515">
    <property type="entry name" value="Autotransporter"/>
    <property type="match status" value="1"/>
</dbReference>
<evidence type="ECO:0000313" key="10">
    <source>
        <dbReference type="Proteomes" id="UP000294619"/>
    </source>
</evidence>
<feature type="domain" description="Autotransporter" evidence="7">
    <location>
        <begin position="699"/>
        <end position="972"/>
    </location>
</feature>
<evidence type="ECO:0000313" key="8">
    <source>
        <dbReference type="EMBL" id="TCV89427.1"/>
    </source>
</evidence>
<keyword evidence="1 5" id="KW-0645">Protease</keyword>
<dbReference type="SUPFAM" id="SSF52743">
    <property type="entry name" value="Subtilisin-like"/>
    <property type="match status" value="1"/>
</dbReference>
<evidence type="ECO:0000313" key="9">
    <source>
        <dbReference type="EMBL" id="TNG91853.1"/>
    </source>
</evidence>
<feature type="chain" id="PRO_5020689233" evidence="6">
    <location>
        <begin position="25"/>
        <end position="972"/>
    </location>
</feature>
<sequence length="972" mass="106601">MFKFNSSYLNLVISTALFGAQVQAAPLSKDQEALAAYLKQPKEAIGLTDNIAARYNGKGIVVGVVDTGFFNQHPLLKNKQNITPLPFTLTLNSKPYTFDPNILTVAEDQDSGKLVYSNHGGQVSGIIVADAQKSKLNPQLDYFGGIAKGVTLYQTSYEATPDPVAESGDQQQDKKLLLGKNPLTRTLFAGAINHMIDKVPTLHVMNHSWNEDPISNRVDEMDREYKGTLDLSNVLINSLQRATEKGILHVFAAGNESKRQPGILAALPRYFPQMEKYYLSVIAVNADHRLESYSNHCGVSKNWCIAAPGSMVLLTVKGDPQADEVDYTFAIEEGTSYAAPTVSAAAAVLKQRFDYMSMAQIRDVMLTTATDLGSKGVDEQFGWGMLNLGKAINGPAQLLGDESYNLKQDDRWSNSLSAGGRLTKHGAARLTLGGNSNHLKGITVAAGGLTLQGDTYLTKNALVEHGNLEINKRLHSQTVQIKPQGSLSGHGVIDAATDISGTLYAEGMRFLHALTLQQTALLDLRTTQGIIADGSTAKVRLAGRLTTAELTAELNATQAKAGQPAAYLLQLKNGASYSGGFSALVQPQALLTQGLRYDLQFTQDAVVLNVNAATLTTNSANRNEAEAINALNQLRDSRLAFSRSDYNQWLNRTLQSGDWQGLPANLGNSIYANGISYLLDQAALNRTLLHRQLSTATALKNGEWQVWLENGRDNSRYQANQHGTAVKYNSKQLALGINKMLSERALLTLALANNRFDISQTNANADMRETRFSAGGRYYLGLAQNWFIEGDLSLAKIHYKQQRHFKGVTTTAKGKTHGWNGNLGLSTGYVWQHNDWSLQPTIGVQLNRLKLKGFNEHDSELALRTGGIRQSEVNALLDLKLDRTLRYADWLLVPSISVAYIRHLASRPLDVSSQLDNVVITQTATATQRAHLRTQLALAVNYHAWQAILGWQHNGYQQEKGNKTYLNIAYRF</sequence>
<dbReference type="GO" id="GO:0016485">
    <property type="term" value="P:protein processing"/>
    <property type="evidence" value="ECO:0007669"/>
    <property type="project" value="TreeGrafter"/>
</dbReference>
<accession>A0A4R3YBL0</accession>
<evidence type="ECO:0000256" key="5">
    <source>
        <dbReference type="PROSITE-ProRule" id="PRU01240"/>
    </source>
</evidence>
<feature type="active site" description="Charge relay system" evidence="5">
    <location>
        <position position="66"/>
    </location>
</feature>
<feature type="signal peptide" evidence="6">
    <location>
        <begin position="1"/>
        <end position="24"/>
    </location>
</feature>
<dbReference type="InterPro" id="IPR023827">
    <property type="entry name" value="Peptidase_S8_Asp-AS"/>
</dbReference>
<dbReference type="Gene3D" id="3.40.50.200">
    <property type="entry name" value="Peptidase S8/S53 domain"/>
    <property type="match status" value="1"/>
</dbReference>
<name>A0A4R3YBL0_9PAST</name>
<evidence type="ECO:0000313" key="11">
    <source>
        <dbReference type="Proteomes" id="UP000305526"/>
    </source>
</evidence>
<evidence type="ECO:0000256" key="4">
    <source>
        <dbReference type="ARBA" id="ARBA00022825"/>
    </source>
</evidence>
<dbReference type="PROSITE" id="PS51208">
    <property type="entry name" value="AUTOTRANSPORTER"/>
    <property type="match status" value="1"/>
</dbReference>
<dbReference type="PROSITE" id="PS00138">
    <property type="entry name" value="SUBTILASE_SER"/>
    <property type="match status" value="1"/>
</dbReference>
<evidence type="ECO:0000256" key="6">
    <source>
        <dbReference type="SAM" id="SignalP"/>
    </source>
</evidence>
<dbReference type="InterPro" id="IPR015500">
    <property type="entry name" value="Peptidase_S8_subtilisin-rel"/>
</dbReference>
<keyword evidence="2 6" id="KW-0732">Signal</keyword>
<keyword evidence="4 5" id="KW-0720">Serine protease</keyword>
<dbReference type="GO" id="GO:0004252">
    <property type="term" value="F:serine-type endopeptidase activity"/>
    <property type="evidence" value="ECO:0007669"/>
    <property type="project" value="UniProtKB-UniRule"/>
</dbReference>
<evidence type="ECO:0000256" key="1">
    <source>
        <dbReference type="ARBA" id="ARBA00022670"/>
    </source>
</evidence>
<dbReference type="PROSITE" id="PS51892">
    <property type="entry name" value="SUBTILASE"/>
    <property type="match status" value="1"/>
</dbReference>
<dbReference type="Pfam" id="PF00082">
    <property type="entry name" value="Peptidase_S8"/>
    <property type="match status" value="1"/>
</dbReference>
<protein>
    <submittedName>
        <fullName evidence="9">Autotransporter domain-containing protein</fullName>
    </submittedName>
    <submittedName>
        <fullName evidence="8">Subtilisin family serine protease</fullName>
    </submittedName>
</protein>
<dbReference type="InterPro" id="IPR023828">
    <property type="entry name" value="Peptidase_S8_Ser-AS"/>
</dbReference>